<dbReference type="AlphaFoldDB" id="A0AA44DEZ7"/>
<comment type="caution">
    <text evidence="2">The sequence shown here is derived from an EMBL/GenBank/DDBJ whole genome shotgun (WGS) entry which is preliminary data.</text>
</comment>
<evidence type="ECO:0000256" key="1">
    <source>
        <dbReference type="SAM" id="MobiDB-lite"/>
    </source>
</evidence>
<feature type="compositionally biased region" description="Polar residues" evidence="1">
    <location>
        <begin position="11"/>
        <end position="25"/>
    </location>
</feature>
<keyword evidence="3" id="KW-1185">Reference proteome</keyword>
<reference evidence="2 3" key="1">
    <citation type="submission" date="2020-04" db="EMBL/GenBank/DDBJ databases">
        <title>MicrobeNet Type strains.</title>
        <authorList>
            <person name="Nicholson A.C."/>
        </authorList>
    </citation>
    <scope>NUCLEOTIDE SEQUENCE [LARGE SCALE GENOMIC DNA]</scope>
    <source>
        <strain evidence="2 3">DSM 40738</strain>
    </source>
</reference>
<organism evidence="2 3">
    <name type="scientific">Streptomyces somaliensis (strain ATCC 33201 / DSM 40738 / JCM 12659 / KCTC 9044 / NCTC 11332 / NRRL B-12077 / IP 733)</name>
    <dbReference type="NCBI Taxonomy" id="1134445"/>
    <lineage>
        <taxon>Bacteria</taxon>
        <taxon>Bacillati</taxon>
        <taxon>Actinomycetota</taxon>
        <taxon>Actinomycetes</taxon>
        <taxon>Kitasatosporales</taxon>
        <taxon>Streptomycetaceae</taxon>
        <taxon>Streptomyces</taxon>
    </lineage>
</organism>
<dbReference type="Pfam" id="PF13830">
    <property type="entry name" value="DUF4192"/>
    <property type="match status" value="1"/>
</dbReference>
<feature type="compositionally biased region" description="Basic and acidic residues" evidence="1">
    <location>
        <begin position="452"/>
        <end position="464"/>
    </location>
</feature>
<feature type="compositionally biased region" description="Low complexity" evidence="1">
    <location>
        <begin position="428"/>
        <end position="451"/>
    </location>
</feature>
<gene>
    <name evidence="2" type="ORF">HGA06_12250</name>
</gene>
<evidence type="ECO:0000313" key="3">
    <source>
        <dbReference type="Proteomes" id="UP000570003"/>
    </source>
</evidence>
<proteinExistence type="predicted"/>
<feature type="region of interest" description="Disordered" evidence="1">
    <location>
        <begin position="406"/>
        <end position="489"/>
    </location>
</feature>
<name>A0AA44DEZ7_STRE0</name>
<dbReference type="InterPro" id="IPR025447">
    <property type="entry name" value="DUF4192"/>
</dbReference>
<dbReference type="EMBL" id="JAAXOU010000119">
    <property type="protein sequence ID" value="NKY14906.1"/>
    <property type="molecule type" value="Genomic_DNA"/>
</dbReference>
<accession>A0AA44DEZ7</accession>
<feature type="compositionally biased region" description="Basic residues" evidence="1">
    <location>
        <begin position="416"/>
        <end position="427"/>
    </location>
</feature>
<evidence type="ECO:0000313" key="2">
    <source>
        <dbReference type="EMBL" id="NKY14906.1"/>
    </source>
</evidence>
<dbReference type="Proteomes" id="UP000570003">
    <property type="component" value="Unassembled WGS sequence"/>
</dbReference>
<dbReference type="RefSeq" id="WP_168439115.1">
    <property type="nucleotide sequence ID" value="NZ_JAAXOU010000119.1"/>
</dbReference>
<sequence>MNAHHGHTGPRGTSPSGNALPVSTTGFADEPRITLRGPAELADALPYTLGFHPTDSVVLLALHGEHGRFGGRLRLGIPRSPDEWAPVAEQLAECLVEGSERRGSRPDGIVVFLCQDPAEGESGRRVMERLRPFAQKLRTACGALDVPVYEALCLSGGRFWSYCCPDSDCCPPDGTVLTPAGTSVMAAAAAYAGIHVRGSLRDMEARLRPRTARTTVAGQERALDTASAELVHRILDTRTCKDVRDDTIRLARRLLDRLAEHPPLADEGASDTRDDALITHEEAAELIVGLQDRRTRDRAAEWMEGPEADHALRLWRALARRCVGAYGEHAAAPLTLAGWVAWSTADEPGARIALGLALEADPEYVFARLLHQACNEQLDPETLRECLRGEREARVEAGVRRAFRTRTAGRGAGARGVRRRLRARVGRPRGTGQDAPSTGPGRSAGASGPGARSDRRADLREPYGTRDGGPDGAASGAGEADGSDRGNAR</sequence>
<feature type="region of interest" description="Disordered" evidence="1">
    <location>
        <begin position="1"/>
        <end position="25"/>
    </location>
</feature>
<protein>
    <submittedName>
        <fullName evidence="2">DUF4192 domain-containing protein</fullName>
    </submittedName>
</protein>